<keyword evidence="3 8" id="KW-0575">Peroxidase</keyword>
<evidence type="ECO:0000256" key="7">
    <source>
        <dbReference type="ARBA" id="ARBA00023004"/>
    </source>
</evidence>
<gene>
    <name evidence="10" type="ORF">HK100_004544</name>
</gene>
<dbReference type="GO" id="GO:0042744">
    <property type="term" value="P:hydrogen peroxide catabolic process"/>
    <property type="evidence" value="ECO:0007669"/>
    <property type="project" value="TreeGrafter"/>
</dbReference>
<dbReference type="AlphaFoldDB" id="A0AAD5STQ0"/>
<keyword evidence="6 8" id="KW-0560">Oxidoreductase</keyword>
<evidence type="ECO:0000259" key="9">
    <source>
        <dbReference type="PROSITE" id="PS50873"/>
    </source>
</evidence>
<dbReference type="PANTHER" id="PTHR31356">
    <property type="entry name" value="THYLAKOID LUMENAL 29 KDA PROTEIN, CHLOROPLASTIC-RELATED"/>
    <property type="match status" value="1"/>
</dbReference>
<dbReference type="PROSITE" id="PS00436">
    <property type="entry name" value="PEROXIDASE_2"/>
    <property type="match status" value="1"/>
</dbReference>
<feature type="domain" description="Plant heme peroxidase family profile" evidence="9">
    <location>
        <begin position="77"/>
        <end position="337"/>
    </location>
</feature>
<evidence type="ECO:0000256" key="2">
    <source>
        <dbReference type="ARBA" id="ARBA00005997"/>
    </source>
</evidence>
<accession>A0AAD5STQ0</accession>
<dbReference type="InterPro" id="IPR044831">
    <property type="entry name" value="Ccp1-like"/>
</dbReference>
<keyword evidence="5" id="KW-0479">Metal-binding</keyword>
<reference evidence="10" key="1">
    <citation type="submission" date="2020-05" db="EMBL/GenBank/DDBJ databases">
        <title>Phylogenomic resolution of chytrid fungi.</title>
        <authorList>
            <person name="Stajich J.E."/>
            <person name="Amses K."/>
            <person name="Simmons R."/>
            <person name="Seto K."/>
            <person name="Myers J."/>
            <person name="Bonds A."/>
            <person name="Quandt C.A."/>
            <person name="Barry K."/>
            <person name="Liu P."/>
            <person name="Grigoriev I."/>
            <person name="Longcore J.E."/>
            <person name="James T.Y."/>
        </authorList>
    </citation>
    <scope>NUCLEOTIDE SEQUENCE</scope>
    <source>
        <strain evidence="10">JEL0513</strain>
    </source>
</reference>
<dbReference type="GO" id="GO:0000302">
    <property type="term" value="P:response to reactive oxygen species"/>
    <property type="evidence" value="ECO:0007669"/>
    <property type="project" value="TreeGrafter"/>
</dbReference>
<evidence type="ECO:0000256" key="3">
    <source>
        <dbReference type="ARBA" id="ARBA00022559"/>
    </source>
</evidence>
<dbReference type="GO" id="GO:0004601">
    <property type="term" value="F:peroxidase activity"/>
    <property type="evidence" value="ECO:0007669"/>
    <property type="project" value="UniProtKB-KW"/>
</dbReference>
<dbReference type="InterPro" id="IPR002207">
    <property type="entry name" value="Peroxidase_I"/>
</dbReference>
<evidence type="ECO:0000256" key="1">
    <source>
        <dbReference type="ARBA" id="ARBA00003917"/>
    </source>
</evidence>
<dbReference type="Proteomes" id="UP001211907">
    <property type="component" value="Unassembled WGS sequence"/>
</dbReference>
<dbReference type="Gene3D" id="1.10.520.10">
    <property type="match status" value="1"/>
</dbReference>
<proteinExistence type="inferred from homology"/>
<keyword evidence="7" id="KW-0408">Iron</keyword>
<comment type="function">
    <text evidence="1">Destroys radicals which are normally produced within the cells and which are toxic to biological systems.</text>
</comment>
<dbReference type="GO" id="GO:0046872">
    <property type="term" value="F:metal ion binding"/>
    <property type="evidence" value="ECO:0007669"/>
    <property type="project" value="UniProtKB-UniRule"/>
</dbReference>
<dbReference type="PROSITE" id="PS50873">
    <property type="entry name" value="PEROXIDASE_4"/>
    <property type="match status" value="1"/>
</dbReference>
<keyword evidence="4" id="KW-0349">Heme</keyword>
<dbReference type="GO" id="GO:0034599">
    <property type="term" value="P:cellular response to oxidative stress"/>
    <property type="evidence" value="ECO:0007669"/>
    <property type="project" value="InterPro"/>
</dbReference>
<evidence type="ECO:0000313" key="11">
    <source>
        <dbReference type="Proteomes" id="UP001211907"/>
    </source>
</evidence>
<dbReference type="PANTHER" id="PTHR31356:SF36">
    <property type="entry name" value="L-ASCORBATE PEROXIDASE 3"/>
    <property type="match status" value="1"/>
</dbReference>
<evidence type="ECO:0000256" key="8">
    <source>
        <dbReference type="RuleBase" id="RU363051"/>
    </source>
</evidence>
<dbReference type="EC" id="1.11.1.-" evidence="8"/>
<dbReference type="EMBL" id="JADGJH010002222">
    <property type="protein sequence ID" value="KAJ3101447.1"/>
    <property type="molecule type" value="Genomic_DNA"/>
</dbReference>
<evidence type="ECO:0000256" key="5">
    <source>
        <dbReference type="ARBA" id="ARBA00022723"/>
    </source>
</evidence>
<organism evidence="10 11">
    <name type="scientific">Physocladia obscura</name>
    <dbReference type="NCBI Taxonomy" id="109957"/>
    <lineage>
        <taxon>Eukaryota</taxon>
        <taxon>Fungi</taxon>
        <taxon>Fungi incertae sedis</taxon>
        <taxon>Chytridiomycota</taxon>
        <taxon>Chytridiomycota incertae sedis</taxon>
        <taxon>Chytridiomycetes</taxon>
        <taxon>Chytridiales</taxon>
        <taxon>Chytriomycetaceae</taxon>
        <taxon>Physocladia</taxon>
    </lineage>
</organism>
<sequence length="405" mass="45282">MVIETSSHDHIVAFPDENQPLLQNNNNNNVISSFLPSASNDSVFFSAVEQDIRAILKRPGFDNGNIGPILVRLAWHCAGTFDVNGCPAGGSDGATMRFFPEVVDPANNGLEVARNLLEPIKQKHGDKISYADLWTFSGVVVIHALGGPRVAWKPGRIDLFPPTSPPPNNSHCQKVPQNGRLPDASRDAAHLRGVFRRMGFSDDRAIVALAGAHCLGMCHMDHTGYDGVWTHTPNVFNNHFFVNLLDKTWHKRDWDGDWTGPVQYDDEDEQIMMLPTDMALLWDDAFRSIVEEYKDDQDLFFRDFSDAFARLLELGVARSNDGGANGGQEVLICDQCGDEETRIGNRFWCLEKNEIKNFGKDRGRNNTLTTRTVLLLKITVLTLFDPCDAQLCTDIDTTGFFRSRK</sequence>
<comment type="similarity">
    <text evidence="2">Belongs to the peroxidase family. Cytochrome c peroxidase subfamily.</text>
</comment>
<dbReference type="InterPro" id="IPR002016">
    <property type="entry name" value="Haem_peroxidase"/>
</dbReference>
<evidence type="ECO:0000313" key="10">
    <source>
        <dbReference type="EMBL" id="KAJ3101447.1"/>
    </source>
</evidence>
<name>A0AAD5STQ0_9FUNG</name>
<evidence type="ECO:0000256" key="4">
    <source>
        <dbReference type="ARBA" id="ARBA00022617"/>
    </source>
</evidence>
<dbReference type="SUPFAM" id="SSF48113">
    <property type="entry name" value="Heme-dependent peroxidases"/>
    <property type="match status" value="1"/>
</dbReference>
<dbReference type="InterPro" id="IPR019794">
    <property type="entry name" value="Peroxidases_AS"/>
</dbReference>
<evidence type="ECO:0000256" key="6">
    <source>
        <dbReference type="ARBA" id="ARBA00023002"/>
    </source>
</evidence>
<dbReference type="Pfam" id="PF00141">
    <property type="entry name" value="peroxidase"/>
    <property type="match status" value="1"/>
</dbReference>
<dbReference type="InterPro" id="IPR010255">
    <property type="entry name" value="Haem_peroxidase_sf"/>
</dbReference>
<dbReference type="PRINTS" id="PR00459">
    <property type="entry name" value="ASPEROXIDASE"/>
</dbReference>
<dbReference type="Gene3D" id="1.10.420.10">
    <property type="entry name" value="Peroxidase, domain 2"/>
    <property type="match status" value="1"/>
</dbReference>
<dbReference type="GO" id="GO:0020037">
    <property type="term" value="F:heme binding"/>
    <property type="evidence" value="ECO:0007669"/>
    <property type="project" value="UniProtKB-UniRule"/>
</dbReference>
<protein>
    <recommendedName>
        <fullName evidence="8">Peroxidase</fullName>
        <ecNumber evidence="8">1.11.1.-</ecNumber>
    </recommendedName>
</protein>
<keyword evidence="11" id="KW-1185">Reference proteome</keyword>
<comment type="caution">
    <text evidence="10">The sequence shown here is derived from an EMBL/GenBank/DDBJ whole genome shotgun (WGS) entry which is preliminary data.</text>
</comment>
<dbReference type="PRINTS" id="PR00458">
    <property type="entry name" value="PEROXIDASE"/>
</dbReference>